<dbReference type="SUPFAM" id="SSF52047">
    <property type="entry name" value="RNI-like"/>
    <property type="match status" value="1"/>
</dbReference>
<evidence type="ECO:0000313" key="2">
    <source>
        <dbReference type="Proteomes" id="UP001153069"/>
    </source>
</evidence>
<sequence>MSDDSNRVTTVESLRHRHSLKQLEFVLTSETPFADLAEEIRNHNDFGGAGVHDISIVVQSSSSIRINWDDAKSLFAALGELTQLQSITLTGLSEFPLCRLTQLLTHIQRARSLRSIHVRNVQFATTCSSTGSKQQEAIELVAALVHLKRLHQFEWQERIMDNNSCSVLKQNFYIWNVIFRQSQLEYVCLQETSGQPSSTTNTILGQIVRRDAVEKLCDSPRLEELTLFHFCIGAHALTGMAHKLCTNRNLRVLNLDLRFTGPPGIMALWNMLQTNESINTCELWIPSGSTASLPHLAQCLTRNTTLLVLVLKSSNTSAICAVSDKDARAFVTLLEGNPFGPITLDLDQYTGQYAPLIQLHTHLNVERNTDESLVLAASPETVTQTIWNWLLLTAVTAEKPVSSLYRFNAMFQILLQYPTVMTDWNTIDAMA</sequence>
<comment type="caution">
    <text evidence="1">The sequence shown here is derived from an EMBL/GenBank/DDBJ whole genome shotgun (WGS) entry which is preliminary data.</text>
</comment>
<accession>A0A9N8HK19</accession>
<reference evidence="1" key="1">
    <citation type="submission" date="2020-06" db="EMBL/GenBank/DDBJ databases">
        <authorList>
            <consortium name="Plant Systems Biology data submission"/>
        </authorList>
    </citation>
    <scope>NUCLEOTIDE SEQUENCE</scope>
    <source>
        <strain evidence="1">D6</strain>
    </source>
</reference>
<evidence type="ECO:0000313" key="1">
    <source>
        <dbReference type="EMBL" id="CAB9515215.1"/>
    </source>
</evidence>
<protein>
    <submittedName>
        <fullName evidence="1">Uncharacterized protein</fullName>
    </submittedName>
</protein>
<dbReference type="Proteomes" id="UP001153069">
    <property type="component" value="Unassembled WGS sequence"/>
</dbReference>
<dbReference type="EMBL" id="CAICTM010000699">
    <property type="protein sequence ID" value="CAB9515215.1"/>
    <property type="molecule type" value="Genomic_DNA"/>
</dbReference>
<keyword evidence="2" id="KW-1185">Reference proteome</keyword>
<gene>
    <name evidence="1" type="ORF">SEMRO_700_G189580.1</name>
</gene>
<organism evidence="1 2">
    <name type="scientific">Seminavis robusta</name>
    <dbReference type="NCBI Taxonomy" id="568900"/>
    <lineage>
        <taxon>Eukaryota</taxon>
        <taxon>Sar</taxon>
        <taxon>Stramenopiles</taxon>
        <taxon>Ochrophyta</taxon>
        <taxon>Bacillariophyta</taxon>
        <taxon>Bacillariophyceae</taxon>
        <taxon>Bacillariophycidae</taxon>
        <taxon>Naviculales</taxon>
        <taxon>Naviculaceae</taxon>
        <taxon>Seminavis</taxon>
    </lineage>
</organism>
<dbReference type="Gene3D" id="3.80.10.10">
    <property type="entry name" value="Ribonuclease Inhibitor"/>
    <property type="match status" value="1"/>
</dbReference>
<name>A0A9N8HK19_9STRA</name>
<dbReference type="InterPro" id="IPR032675">
    <property type="entry name" value="LRR_dom_sf"/>
</dbReference>
<proteinExistence type="predicted"/>
<dbReference type="AlphaFoldDB" id="A0A9N8HK19"/>